<sequence>MLESLATTVLNRFLGDYVSNLEGKQLNIAIWKGDVVLRDLQLKKEALDKFNLPIDVLEGYLGELTLNIPWSNLKNKPVKVVINNVFLLAVPKAESEYDPEEDEKRAQQVKQEQLANAELLHTAPSELAEEDDQKNQSFINKLVTKIVDNLQISINNIHIRYEDKLSDPGHPFAVGLTLSEFSAISTNSNWEPTFIEEETSSINKLIKLGSLAAYWNTDSKSISGHATKESIKVFTSLIASEQNIPSEHQYILKPVSGIGRHFELNTPKTTAILLFDELGFIFDDEQYRDALLMTDLFHFYLRQQEYRKFRPPKDVTPKKNPRAWLQFAGNCIISEIKERNRKLTWEYFKERRDDRHTYVKLYKEKQLEKITPENASKLEALEWKLSYEDILFYRSIAKSQLKKERALIAKKQRERQQQQVKSSGWFGGWWYSGQSSGPSDDTIWTDEQLQELYEAIEYDESEVAPSVELPKEWTKLLFKTELKTGSFVLKKDPHGKSTEILSLIFDTVTTKFLQRPDSFQAETALGSLSVHDGSTEGTLYPQIVRVKEDFITKQNEGELATNNRASDVTHDESTNNPFFQLVFEHNPLDGRADNGLSMKMRHLEI</sequence>
<gene>
    <name evidence="1" type="ORF">RPERSI_LOCUS3142</name>
</gene>
<comment type="caution">
    <text evidence="1">The sequence shown here is derived from an EMBL/GenBank/DDBJ whole genome shotgun (WGS) entry which is preliminary data.</text>
</comment>
<accession>A0ACA9LLR4</accession>
<dbReference type="Proteomes" id="UP000789920">
    <property type="component" value="Unassembled WGS sequence"/>
</dbReference>
<dbReference type="EMBL" id="CAJVQC010003699">
    <property type="protein sequence ID" value="CAG8531072.1"/>
    <property type="molecule type" value="Genomic_DNA"/>
</dbReference>
<reference evidence="1" key="1">
    <citation type="submission" date="2021-06" db="EMBL/GenBank/DDBJ databases">
        <authorList>
            <person name="Kallberg Y."/>
            <person name="Tangrot J."/>
            <person name="Rosling A."/>
        </authorList>
    </citation>
    <scope>NUCLEOTIDE SEQUENCE</scope>
    <source>
        <strain evidence="1">MA461A</strain>
    </source>
</reference>
<feature type="non-terminal residue" evidence="1">
    <location>
        <position position="605"/>
    </location>
</feature>
<name>A0ACA9LLR4_9GLOM</name>
<organism evidence="1 2">
    <name type="scientific">Racocetra persica</name>
    <dbReference type="NCBI Taxonomy" id="160502"/>
    <lineage>
        <taxon>Eukaryota</taxon>
        <taxon>Fungi</taxon>
        <taxon>Fungi incertae sedis</taxon>
        <taxon>Mucoromycota</taxon>
        <taxon>Glomeromycotina</taxon>
        <taxon>Glomeromycetes</taxon>
        <taxon>Diversisporales</taxon>
        <taxon>Gigasporaceae</taxon>
        <taxon>Racocetra</taxon>
    </lineage>
</organism>
<evidence type="ECO:0000313" key="2">
    <source>
        <dbReference type="Proteomes" id="UP000789920"/>
    </source>
</evidence>
<evidence type="ECO:0000313" key="1">
    <source>
        <dbReference type="EMBL" id="CAG8531072.1"/>
    </source>
</evidence>
<protein>
    <submittedName>
        <fullName evidence="1">22393_t:CDS:1</fullName>
    </submittedName>
</protein>
<keyword evidence="2" id="KW-1185">Reference proteome</keyword>
<proteinExistence type="predicted"/>